<evidence type="ECO:0000313" key="4">
    <source>
        <dbReference type="EMBL" id="CCA21366.1"/>
    </source>
</evidence>
<dbReference type="AlphaFoldDB" id="F0WJB9"/>
<accession>F0WJB9</accession>
<keyword evidence="2" id="KW-1133">Transmembrane helix</keyword>
<sequence>MCTLRFYKGIIVITLQLSAFAFDQIFMDAPSCSSLSNSRDSRDDSLDMSSSGGSMDQQPTHDMFGDWNLNMVMMVLLMLYFMQNAMRDSTCGC</sequence>
<dbReference type="EMBL" id="FR824165">
    <property type="protein sequence ID" value="CCA21366.1"/>
    <property type="molecule type" value="Genomic_DNA"/>
</dbReference>
<evidence type="ECO:0000256" key="1">
    <source>
        <dbReference type="SAM" id="MobiDB-lite"/>
    </source>
</evidence>
<evidence type="ECO:0000256" key="2">
    <source>
        <dbReference type="SAM" id="Phobius"/>
    </source>
</evidence>
<dbReference type="HOGENOM" id="CLU_2404116_0_0_1"/>
<keyword evidence="3" id="KW-0732">Signal</keyword>
<name>F0WJB9_9STRA</name>
<feature type="transmembrane region" description="Helical" evidence="2">
    <location>
        <begin position="64"/>
        <end position="82"/>
    </location>
</feature>
<keyword evidence="2" id="KW-0812">Transmembrane</keyword>
<evidence type="ECO:0000256" key="3">
    <source>
        <dbReference type="SAM" id="SignalP"/>
    </source>
</evidence>
<feature type="region of interest" description="Disordered" evidence="1">
    <location>
        <begin position="32"/>
        <end position="60"/>
    </location>
</feature>
<protein>
    <submittedName>
        <fullName evidence="4">AlNc14C120G6646 protein</fullName>
    </submittedName>
</protein>
<gene>
    <name evidence="4" type="primary">AlNc14C120G6646</name>
    <name evidence="4" type="ORF">ALNC14_075090</name>
</gene>
<feature type="chain" id="PRO_5003259467" evidence="3">
    <location>
        <begin position="22"/>
        <end position="93"/>
    </location>
</feature>
<reference evidence="4" key="1">
    <citation type="journal article" date="2011" name="PLoS Biol.">
        <title>Gene gain and loss during evolution of obligate parasitism in the white rust pathogen of Arabidopsis thaliana.</title>
        <authorList>
            <person name="Kemen E."/>
            <person name="Gardiner A."/>
            <person name="Schultz-Larsen T."/>
            <person name="Kemen A.C."/>
            <person name="Balmuth A.L."/>
            <person name="Robert-Seilaniantz A."/>
            <person name="Bailey K."/>
            <person name="Holub E."/>
            <person name="Studholme D.J."/>
            <person name="Maclean D."/>
            <person name="Jones J.D."/>
        </authorList>
    </citation>
    <scope>NUCLEOTIDE SEQUENCE</scope>
</reference>
<feature type="signal peptide" evidence="3">
    <location>
        <begin position="1"/>
        <end position="21"/>
    </location>
</feature>
<reference evidence="4" key="2">
    <citation type="submission" date="2011-02" db="EMBL/GenBank/DDBJ databases">
        <authorList>
            <person name="MacLean D."/>
        </authorList>
    </citation>
    <scope>NUCLEOTIDE SEQUENCE</scope>
</reference>
<feature type="compositionally biased region" description="Low complexity" evidence="1">
    <location>
        <begin position="47"/>
        <end position="56"/>
    </location>
</feature>
<organism evidence="4">
    <name type="scientific">Albugo laibachii Nc14</name>
    <dbReference type="NCBI Taxonomy" id="890382"/>
    <lineage>
        <taxon>Eukaryota</taxon>
        <taxon>Sar</taxon>
        <taxon>Stramenopiles</taxon>
        <taxon>Oomycota</taxon>
        <taxon>Peronosporomycetes</taxon>
        <taxon>Albuginales</taxon>
        <taxon>Albuginaceae</taxon>
        <taxon>Albugo</taxon>
    </lineage>
</organism>
<keyword evidence="2" id="KW-0472">Membrane</keyword>
<proteinExistence type="predicted"/>